<accession>A0A6M3LL26</accession>
<sequence>MEKDECKLRNYHIQEDLPCCQNCSEHDTALDSYGAEYPLCTIWGDPVHAIGKCDDFSF</sequence>
<protein>
    <submittedName>
        <fullName evidence="2">Uncharacterized protein</fullName>
    </submittedName>
</protein>
<dbReference type="EMBL" id="MT143175">
    <property type="protein sequence ID" value="QJA93761.1"/>
    <property type="molecule type" value="Genomic_DNA"/>
</dbReference>
<evidence type="ECO:0000313" key="2">
    <source>
        <dbReference type="EMBL" id="QJA93761.1"/>
    </source>
</evidence>
<proteinExistence type="predicted"/>
<dbReference type="AlphaFoldDB" id="A0A6M3LL26"/>
<organism evidence="2">
    <name type="scientific">viral metagenome</name>
    <dbReference type="NCBI Taxonomy" id="1070528"/>
    <lineage>
        <taxon>unclassified sequences</taxon>
        <taxon>metagenomes</taxon>
        <taxon>organismal metagenomes</taxon>
    </lineage>
</organism>
<name>A0A6M3LL26_9ZZZZ</name>
<reference evidence="2" key="1">
    <citation type="submission" date="2020-03" db="EMBL/GenBank/DDBJ databases">
        <title>The deep terrestrial virosphere.</title>
        <authorList>
            <person name="Holmfeldt K."/>
            <person name="Nilsson E."/>
            <person name="Simone D."/>
            <person name="Lopez-Fernandez M."/>
            <person name="Wu X."/>
            <person name="de Brujin I."/>
            <person name="Lundin D."/>
            <person name="Andersson A."/>
            <person name="Bertilsson S."/>
            <person name="Dopson M."/>
        </authorList>
    </citation>
    <scope>NUCLEOTIDE SEQUENCE</scope>
    <source>
        <strain evidence="1">MM415A03182</strain>
        <strain evidence="2">MM415B04120</strain>
    </source>
</reference>
<dbReference type="EMBL" id="MT141871">
    <property type="protein sequence ID" value="QJA71404.1"/>
    <property type="molecule type" value="Genomic_DNA"/>
</dbReference>
<gene>
    <name evidence="1" type="ORF">MM415A03182_0003</name>
    <name evidence="2" type="ORF">MM415B04120_0009</name>
</gene>
<evidence type="ECO:0000313" key="1">
    <source>
        <dbReference type="EMBL" id="QJA71404.1"/>
    </source>
</evidence>